<dbReference type="Gene3D" id="4.10.240.10">
    <property type="entry name" value="Zn(2)-C6 fungal-type DNA-binding domain"/>
    <property type="match status" value="1"/>
</dbReference>
<dbReference type="InterPro" id="IPR036864">
    <property type="entry name" value="Zn2-C6_fun-type_DNA-bd_sf"/>
</dbReference>
<dbReference type="GO" id="GO:0000981">
    <property type="term" value="F:DNA-binding transcription factor activity, RNA polymerase II-specific"/>
    <property type="evidence" value="ECO:0007669"/>
    <property type="project" value="InterPro"/>
</dbReference>
<dbReference type="SMART" id="SM00066">
    <property type="entry name" value="GAL4"/>
    <property type="match status" value="1"/>
</dbReference>
<dbReference type="PROSITE" id="PS00463">
    <property type="entry name" value="ZN2_CY6_FUNGAL_1"/>
    <property type="match status" value="1"/>
</dbReference>
<dbReference type="InterPro" id="IPR001138">
    <property type="entry name" value="Zn2Cys6_DnaBD"/>
</dbReference>
<dbReference type="AlphaFoldDB" id="A0A9P4IP26"/>
<feature type="compositionally biased region" description="Pro residues" evidence="3">
    <location>
        <begin position="172"/>
        <end position="181"/>
    </location>
</feature>
<dbReference type="GO" id="GO:0008270">
    <property type="term" value="F:zinc ion binding"/>
    <property type="evidence" value="ECO:0007669"/>
    <property type="project" value="InterPro"/>
</dbReference>
<evidence type="ECO:0000256" key="2">
    <source>
        <dbReference type="ARBA" id="ARBA00023242"/>
    </source>
</evidence>
<evidence type="ECO:0000259" key="4">
    <source>
        <dbReference type="PROSITE" id="PS50048"/>
    </source>
</evidence>
<dbReference type="SUPFAM" id="SSF57701">
    <property type="entry name" value="Zn2/Cys6 DNA-binding domain"/>
    <property type="match status" value="1"/>
</dbReference>
<feature type="region of interest" description="Disordered" evidence="3">
    <location>
        <begin position="164"/>
        <end position="183"/>
    </location>
</feature>
<dbReference type="InterPro" id="IPR021858">
    <property type="entry name" value="Fun_TF"/>
</dbReference>
<dbReference type="PROSITE" id="PS50048">
    <property type="entry name" value="ZN2_CY6_FUNGAL_2"/>
    <property type="match status" value="1"/>
</dbReference>
<dbReference type="PANTHER" id="PTHR37534">
    <property type="entry name" value="TRANSCRIPTIONAL ACTIVATOR PROTEIN UGA3"/>
    <property type="match status" value="1"/>
</dbReference>
<protein>
    <recommendedName>
        <fullName evidence="4">Zn(2)-C6 fungal-type domain-containing protein</fullName>
    </recommendedName>
</protein>
<dbReference type="OrthoDB" id="5418899at2759"/>
<dbReference type="PANTHER" id="PTHR37534:SF9">
    <property type="entry name" value="ZN(II)2CYS6 TRANSCRIPTION FACTOR (EUROFUNG)"/>
    <property type="match status" value="1"/>
</dbReference>
<feature type="compositionally biased region" description="Polar residues" evidence="3">
    <location>
        <begin position="131"/>
        <end position="154"/>
    </location>
</feature>
<dbReference type="GO" id="GO:0005634">
    <property type="term" value="C:nucleus"/>
    <property type="evidence" value="ECO:0007669"/>
    <property type="project" value="UniProtKB-SubCell"/>
</dbReference>
<proteinExistence type="predicted"/>
<gene>
    <name evidence="5" type="ORF">NA57DRAFT_51817</name>
</gene>
<sequence>MKNAAGGAAARSHNGCLTCKLRKLKCDESRPSCGRCSLASRACEYSDSSIFRQFDIQKPTNRARLRESDDTDGTFGDDDVWVEVPRKLTFIQVIDPYEEEYETSLELAGRLPEIQDRQQVKASPQLAPPVKTTSNPNSSMDPTGPHTNSSSYTPISLPFGSAEASPWNAEPYPRPVPPSKPPDTSEVELVQLLRYFANVPGQWMDLFDTRAYYSRRVTILAARSALLKFAACSLAAKCLHRIRRNGSISVPESAGGASPEDFHRGHVNDWQYKSVEYYDHAIGLLREATQLDQQHLYGTSTGIKSDEVLAAIALLAMFELMDSPGPEWKAHLSALLLLDTPSTAVLSSPSMNEIPRSITNHSIFWNFARQDYLAAFIGETRTRLDSTDVHLWRRFGLNIDDEGLLLPFNSDHSDNLHADEPSDRGHMNSSFEEDAVCNALFWLLGKIVNFLAVGDGLQPGDFELPLGFRNRIGIAQESLLENWTALAVELATWYESLPPTFMPSVRKTSDPHPETQSIMPSQIWHAVPMCASAMQHYHMARIILLVNKPMESTAIRSSVTARLSSYRVIQQEVLRHSREIYAISMSDPADTVRIHSVQPLFVAGQCLTEPWERETVLDLLAGIQRELGWATDYRIKTLTEQWNAEYGGANRLLLPPTPG</sequence>
<feature type="region of interest" description="Disordered" evidence="3">
    <location>
        <begin position="117"/>
        <end position="155"/>
    </location>
</feature>
<feature type="domain" description="Zn(2)-C6 fungal-type" evidence="4">
    <location>
        <begin position="15"/>
        <end position="45"/>
    </location>
</feature>
<dbReference type="CDD" id="cd00067">
    <property type="entry name" value="GAL4"/>
    <property type="match status" value="1"/>
</dbReference>
<keyword evidence="6" id="KW-1185">Reference proteome</keyword>
<evidence type="ECO:0000256" key="3">
    <source>
        <dbReference type="SAM" id="MobiDB-lite"/>
    </source>
</evidence>
<dbReference type="GO" id="GO:0000976">
    <property type="term" value="F:transcription cis-regulatory region binding"/>
    <property type="evidence" value="ECO:0007669"/>
    <property type="project" value="TreeGrafter"/>
</dbReference>
<reference evidence="5" key="1">
    <citation type="journal article" date="2020" name="Stud. Mycol.">
        <title>101 Dothideomycetes genomes: a test case for predicting lifestyles and emergence of pathogens.</title>
        <authorList>
            <person name="Haridas S."/>
            <person name="Albert R."/>
            <person name="Binder M."/>
            <person name="Bloem J."/>
            <person name="Labutti K."/>
            <person name="Salamov A."/>
            <person name="Andreopoulos B."/>
            <person name="Baker S."/>
            <person name="Barry K."/>
            <person name="Bills G."/>
            <person name="Bluhm B."/>
            <person name="Cannon C."/>
            <person name="Castanera R."/>
            <person name="Culley D."/>
            <person name="Daum C."/>
            <person name="Ezra D."/>
            <person name="Gonzalez J."/>
            <person name="Henrissat B."/>
            <person name="Kuo A."/>
            <person name="Liang C."/>
            <person name="Lipzen A."/>
            <person name="Lutzoni F."/>
            <person name="Magnuson J."/>
            <person name="Mondo S."/>
            <person name="Nolan M."/>
            <person name="Ohm R."/>
            <person name="Pangilinan J."/>
            <person name="Park H.-J."/>
            <person name="Ramirez L."/>
            <person name="Alfaro M."/>
            <person name="Sun H."/>
            <person name="Tritt A."/>
            <person name="Yoshinaga Y."/>
            <person name="Zwiers L.-H."/>
            <person name="Turgeon B."/>
            <person name="Goodwin S."/>
            <person name="Spatafora J."/>
            <person name="Crous P."/>
            <person name="Grigoriev I."/>
        </authorList>
    </citation>
    <scope>NUCLEOTIDE SEQUENCE</scope>
    <source>
        <strain evidence="5">CBS 133067</strain>
    </source>
</reference>
<name>A0A9P4IP26_9PEZI</name>
<evidence type="ECO:0000313" key="6">
    <source>
        <dbReference type="Proteomes" id="UP000799772"/>
    </source>
</evidence>
<evidence type="ECO:0000313" key="5">
    <source>
        <dbReference type="EMBL" id="KAF2105035.1"/>
    </source>
</evidence>
<comment type="caution">
    <text evidence="5">The sequence shown here is derived from an EMBL/GenBank/DDBJ whole genome shotgun (WGS) entry which is preliminary data.</text>
</comment>
<dbReference type="Pfam" id="PF11951">
    <property type="entry name" value="Fungal_trans_2"/>
    <property type="match status" value="1"/>
</dbReference>
<dbReference type="EMBL" id="ML978121">
    <property type="protein sequence ID" value="KAF2105035.1"/>
    <property type="molecule type" value="Genomic_DNA"/>
</dbReference>
<organism evidence="5 6">
    <name type="scientific">Rhizodiscina lignyota</name>
    <dbReference type="NCBI Taxonomy" id="1504668"/>
    <lineage>
        <taxon>Eukaryota</taxon>
        <taxon>Fungi</taxon>
        <taxon>Dikarya</taxon>
        <taxon>Ascomycota</taxon>
        <taxon>Pezizomycotina</taxon>
        <taxon>Dothideomycetes</taxon>
        <taxon>Pleosporomycetidae</taxon>
        <taxon>Aulographales</taxon>
        <taxon>Rhizodiscinaceae</taxon>
        <taxon>Rhizodiscina</taxon>
    </lineage>
</organism>
<dbReference type="Pfam" id="PF00172">
    <property type="entry name" value="Zn_clus"/>
    <property type="match status" value="1"/>
</dbReference>
<evidence type="ECO:0000256" key="1">
    <source>
        <dbReference type="ARBA" id="ARBA00004123"/>
    </source>
</evidence>
<dbReference type="Proteomes" id="UP000799772">
    <property type="component" value="Unassembled WGS sequence"/>
</dbReference>
<dbReference type="GO" id="GO:0045944">
    <property type="term" value="P:positive regulation of transcription by RNA polymerase II"/>
    <property type="evidence" value="ECO:0007669"/>
    <property type="project" value="TreeGrafter"/>
</dbReference>
<keyword evidence="2" id="KW-0539">Nucleus</keyword>
<comment type="subcellular location">
    <subcellularLocation>
        <location evidence="1">Nucleus</location>
    </subcellularLocation>
</comment>
<accession>A0A9P4IP26</accession>